<feature type="compositionally biased region" description="Basic and acidic residues" evidence="1">
    <location>
        <begin position="157"/>
        <end position="168"/>
    </location>
</feature>
<dbReference type="OMA" id="TRSREMW"/>
<feature type="compositionally biased region" description="Pro residues" evidence="1">
    <location>
        <begin position="240"/>
        <end position="253"/>
    </location>
</feature>
<organism evidence="2 3">
    <name type="scientific">Symbiodinium microadriaticum</name>
    <name type="common">Dinoflagellate</name>
    <name type="synonym">Zooxanthella microadriatica</name>
    <dbReference type="NCBI Taxonomy" id="2951"/>
    <lineage>
        <taxon>Eukaryota</taxon>
        <taxon>Sar</taxon>
        <taxon>Alveolata</taxon>
        <taxon>Dinophyceae</taxon>
        <taxon>Suessiales</taxon>
        <taxon>Symbiodiniaceae</taxon>
        <taxon>Symbiodinium</taxon>
    </lineage>
</organism>
<feature type="compositionally biased region" description="Pro residues" evidence="1">
    <location>
        <begin position="7"/>
        <end position="18"/>
    </location>
</feature>
<dbReference type="AlphaFoldDB" id="A0A1Q9DTQ4"/>
<comment type="caution">
    <text evidence="2">The sequence shown here is derived from an EMBL/GenBank/DDBJ whole genome shotgun (WGS) entry which is preliminary data.</text>
</comment>
<keyword evidence="3" id="KW-1185">Reference proteome</keyword>
<protein>
    <submittedName>
        <fullName evidence="2">Uncharacterized protein</fullName>
    </submittedName>
</protein>
<name>A0A1Q9DTQ4_SYMMI</name>
<feature type="compositionally biased region" description="Pro residues" evidence="1">
    <location>
        <begin position="82"/>
        <end position="92"/>
    </location>
</feature>
<feature type="region of interest" description="Disordered" evidence="1">
    <location>
        <begin position="1"/>
        <end position="259"/>
    </location>
</feature>
<dbReference type="EMBL" id="LSRX01000392">
    <property type="protein sequence ID" value="OLP98553.1"/>
    <property type="molecule type" value="Genomic_DNA"/>
</dbReference>
<dbReference type="Proteomes" id="UP000186817">
    <property type="component" value="Unassembled WGS sequence"/>
</dbReference>
<feature type="compositionally biased region" description="Pro residues" evidence="1">
    <location>
        <begin position="29"/>
        <end position="52"/>
    </location>
</feature>
<accession>A0A1Q9DTQ4</accession>
<evidence type="ECO:0000313" key="3">
    <source>
        <dbReference type="Proteomes" id="UP000186817"/>
    </source>
</evidence>
<gene>
    <name evidence="2" type="ORF">AK812_SmicGene18995</name>
</gene>
<dbReference type="PROSITE" id="PS51257">
    <property type="entry name" value="PROKAR_LIPOPROTEIN"/>
    <property type="match status" value="1"/>
</dbReference>
<feature type="compositionally biased region" description="Pro residues" evidence="1">
    <location>
        <begin position="208"/>
        <end position="222"/>
    </location>
</feature>
<feature type="compositionally biased region" description="Gly residues" evidence="1">
    <location>
        <begin position="56"/>
        <end position="65"/>
    </location>
</feature>
<proteinExistence type="predicted"/>
<evidence type="ECO:0000313" key="2">
    <source>
        <dbReference type="EMBL" id="OLP98553.1"/>
    </source>
</evidence>
<evidence type="ECO:0000256" key="1">
    <source>
        <dbReference type="SAM" id="MobiDB-lite"/>
    </source>
</evidence>
<reference evidence="2 3" key="1">
    <citation type="submission" date="2016-02" db="EMBL/GenBank/DDBJ databases">
        <title>Genome analysis of coral dinoflagellate symbionts highlights evolutionary adaptations to a symbiotic lifestyle.</title>
        <authorList>
            <person name="Aranda M."/>
            <person name="Li Y."/>
            <person name="Liew Y.J."/>
            <person name="Baumgarten S."/>
            <person name="Simakov O."/>
            <person name="Wilson M."/>
            <person name="Piel J."/>
            <person name="Ashoor H."/>
            <person name="Bougouffa S."/>
            <person name="Bajic V.B."/>
            <person name="Ryu T."/>
            <person name="Ravasi T."/>
            <person name="Bayer T."/>
            <person name="Micklem G."/>
            <person name="Kim H."/>
            <person name="Bhak J."/>
            <person name="Lajeunesse T.C."/>
            <person name="Voolstra C.R."/>
        </authorList>
    </citation>
    <scope>NUCLEOTIDE SEQUENCE [LARGE SCALE GENOMIC DNA]</scope>
    <source>
        <strain evidence="2 3">CCMP2467</strain>
    </source>
</reference>
<sequence length="290" mass="29333">MELLQRMPPPIPPPPPPTGYGAGYGCRGCPPPGPPPGPPGTGPPGTGPPGPPGTSKQGGQGGPGTGSDPACQRGGGGDDPGCKPPPPPPPQQTSPEVVLPPVIDLTGTHMRQQWDSLPRSRPAQMQHYDFPPPPPPVVEPMGPVWAKPVPGDDDPDHDVHAGDGHDENGQNGRAPGSTGSCEAAAEAPCSTQAEPQAVPVRLGAASPKTPPKLPATGPPGPPDDSDNELDDGRNGQNAPMGPPWPKPPPGPPPRKLRGSVAAMLATTAKIAGKVRLSAQAHDSHDITTCT</sequence>